<feature type="repeat" description="ANK" evidence="3">
    <location>
        <begin position="779"/>
        <end position="811"/>
    </location>
</feature>
<dbReference type="PANTHER" id="PTHR24198">
    <property type="entry name" value="ANKYRIN REPEAT AND PROTEIN KINASE DOMAIN-CONTAINING PROTEIN"/>
    <property type="match status" value="1"/>
</dbReference>
<dbReference type="InterPro" id="IPR002110">
    <property type="entry name" value="Ankyrin_rpt"/>
</dbReference>
<accession>W3XK45</accession>
<dbReference type="SUPFAM" id="SSF48403">
    <property type="entry name" value="Ankyrin repeat"/>
    <property type="match status" value="2"/>
</dbReference>
<feature type="region of interest" description="Disordered" evidence="4">
    <location>
        <begin position="1"/>
        <end position="45"/>
    </location>
</feature>
<feature type="repeat" description="ANK" evidence="3">
    <location>
        <begin position="1053"/>
        <end position="1086"/>
    </location>
</feature>
<dbReference type="Proteomes" id="UP000030651">
    <property type="component" value="Unassembled WGS sequence"/>
</dbReference>
<organism evidence="6 7">
    <name type="scientific">Pestalotiopsis fici (strain W106-1 / CGMCC3.15140)</name>
    <dbReference type="NCBI Taxonomy" id="1229662"/>
    <lineage>
        <taxon>Eukaryota</taxon>
        <taxon>Fungi</taxon>
        <taxon>Dikarya</taxon>
        <taxon>Ascomycota</taxon>
        <taxon>Pezizomycotina</taxon>
        <taxon>Sordariomycetes</taxon>
        <taxon>Xylariomycetidae</taxon>
        <taxon>Amphisphaeriales</taxon>
        <taxon>Sporocadaceae</taxon>
        <taxon>Pestalotiopsis</taxon>
    </lineage>
</organism>
<dbReference type="Gene3D" id="1.25.40.20">
    <property type="entry name" value="Ankyrin repeat-containing domain"/>
    <property type="match status" value="4"/>
</dbReference>
<dbReference type="eggNOG" id="KOG4177">
    <property type="taxonomic scope" value="Eukaryota"/>
</dbReference>
<dbReference type="KEGG" id="pfy:PFICI_00241"/>
<reference evidence="7" key="1">
    <citation type="journal article" date="2015" name="BMC Genomics">
        <title>Genomic and transcriptomic analysis of the endophytic fungus Pestalotiopsis fici reveals its lifestyle and high potential for synthesis of natural products.</title>
        <authorList>
            <person name="Wang X."/>
            <person name="Zhang X."/>
            <person name="Liu L."/>
            <person name="Xiang M."/>
            <person name="Wang W."/>
            <person name="Sun X."/>
            <person name="Che Y."/>
            <person name="Guo L."/>
            <person name="Liu G."/>
            <person name="Guo L."/>
            <person name="Wang C."/>
            <person name="Yin W.B."/>
            <person name="Stadler M."/>
            <person name="Zhang X."/>
            <person name="Liu X."/>
        </authorList>
    </citation>
    <scope>NUCLEOTIDE SEQUENCE [LARGE SCALE GENOMIC DNA]</scope>
    <source>
        <strain evidence="7">W106-1 / CGMCC3.15140</strain>
    </source>
</reference>
<evidence type="ECO:0000259" key="5">
    <source>
        <dbReference type="Pfam" id="PF24883"/>
    </source>
</evidence>
<dbReference type="InterPro" id="IPR056884">
    <property type="entry name" value="NPHP3-like_N"/>
</dbReference>
<dbReference type="PANTHER" id="PTHR24198:SF165">
    <property type="entry name" value="ANKYRIN REPEAT-CONTAINING PROTEIN-RELATED"/>
    <property type="match status" value="1"/>
</dbReference>
<dbReference type="Pfam" id="PF12796">
    <property type="entry name" value="Ank_2"/>
    <property type="match status" value="3"/>
</dbReference>
<name>W3XK45_PESFW</name>
<dbReference type="InParanoid" id="W3XK45"/>
<dbReference type="InterPro" id="IPR027417">
    <property type="entry name" value="P-loop_NTPase"/>
</dbReference>
<feature type="repeat" description="ANK" evidence="3">
    <location>
        <begin position="983"/>
        <end position="1020"/>
    </location>
</feature>
<feature type="repeat" description="ANK" evidence="3">
    <location>
        <begin position="845"/>
        <end position="880"/>
    </location>
</feature>
<dbReference type="OMA" id="ATYEHES"/>
<dbReference type="HOGENOM" id="CLU_000288_34_14_1"/>
<evidence type="ECO:0000256" key="2">
    <source>
        <dbReference type="ARBA" id="ARBA00023043"/>
    </source>
</evidence>
<dbReference type="AlphaFoldDB" id="W3XK45"/>
<dbReference type="PROSITE" id="PS50088">
    <property type="entry name" value="ANK_REPEAT"/>
    <property type="match status" value="10"/>
</dbReference>
<proteinExistence type="predicted"/>
<dbReference type="OrthoDB" id="194358at2759"/>
<protein>
    <recommendedName>
        <fullName evidence="5">Nephrocystin 3-like N-terminal domain-containing protein</fullName>
    </recommendedName>
</protein>
<dbReference type="PROSITE" id="PS50297">
    <property type="entry name" value="ANK_REP_REGION"/>
    <property type="match status" value="10"/>
</dbReference>
<evidence type="ECO:0000313" key="6">
    <source>
        <dbReference type="EMBL" id="ETS86413.1"/>
    </source>
</evidence>
<sequence>MDPPPKRRRLDEPPPHPRDGWLSDASNTGPRSSHSTSVFDGTGISTSHGDFRVGRDVNIFTNHGGHSQPIDTRSALLESLRFDQIDARRLTIKNAYSHTCRWFLETEQYKQWDARGSLRGRHNEFLWIKGKPGAGKSTLMKFLHGHISKQITKNARKEALISFFFNARGQDLEKSIAGLYRSLLLQLLDMKPDLQYVLDSFRPGHEWTIESLTYVLEEAAQGLGESQLVCLIDALDECDQGQVRDMVTFLERLTLDRSSLRICFASRHYPFINIQTDLSTVLEERKGHQEDITTYLNSALRIGRNKRAEKIRSRLQEKACGVFMWVILVVDILNKDYNAGDVLELEDRIEQLPGDLHSLFRDVLTRYTDNRKELRLCFQWILFSKRPLTPSQLYIAILSGSNPKRLSKWNRDDFEEADAERYILDKSKGLTELTKSKIPTVQFMHESVNDFLQKENGLIWLFPDLEANIEGYSHEALKDCCLAYTSIVADQFAVESSKELSRYKAIRAFPLLEYANPGTLYHAEEAGKYGIKQCDFLANFPRLEWVRQRNILEKFQNRWYTLQVSLLYILAGAGHSTLIRSYENRQSCFEIEAERHRIPILAAIARAQRPTVQVMLELEAIRMSSLNFEEFCGRYPPRPDEPSTLDFQFKAGQQILPQLVEHGSDFVSMFFLMSRCAELTEKEKDDLLYLALKFNRPATSKFLINCDSRIPETFSEGMTPLHYASSQGNSELAKLLLDRGSDVLAINKRGETALHLASSVDMAKLLIDYGSNIEAIDGQGRTPLLSMCIKGSIAMATFLIKSGANVLATDKRGNAPLHEAWRDKSALLAMLLVEKGANVSATNENGATPLHEAVCWSTSSSVALAKLLIDSGAKVSATINIGETPLHRACLRNSSAMAKLLIDHGASVSAIDRNERTPLHFACDSGSVGVARILVDNGANVSAITKDGNTPLHNVAQWSRYFPSRMAKFLIDNGASVSARNHKGEIPLHRAVSGNLYGTEAREMVKLLIKNGADVSAVDQNGDTSLHHLGAYSAEVARVLIDHGSNVLATNNDGQTPLHCLARRDHNGTLVKLLIDHGADASIGDHYGNTPLLVASSLGNIAIVHLLLDCDVDVSAANKDGKTPLLAASSGKHYNVVELLRAHIHLGT</sequence>
<dbReference type="RefSeq" id="XP_007827013.1">
    <property type="nucleotide sequence ID" value="XM_007828822.1"/>
</dbReference>
<dbReference type="Pfam" id="PF00023">
    <property type="entry name" value="Ank"/>
    <property type="match status" value="1"/>
</dbReference>
<feature type="repeat" description="ANK" evidence="3">
    <location>
        <begin position="716"/>
        <end position="748"/>
    </location>
</feature>
<keyword evidence="7" id="KW-1185">Reference proteome</keyword>
<dbReference type="SMART" id="SM00248">
    <property type="entry name" value="ANK"/>
    <property type="match status" value="14"/>
</dbReference>
<evidence type="ECO:0000256" key="1">
    <source>
        <dbReference type="ARBA" id="ARBA00022737"/>
    </source>
</evidence>
<dbReference type="STRING" id="1229662.W3XK45"/>
<dbReference type="GeneID" id="19265254"/>
<feature type="repeat" description="ANK" evidence="3">
    <location>
        <begin position="881"/>
        <end position="913"/>
    </location>
</feature>
<dbReference type="Gene3D" id="3.40.50.300">
    <property type="entry name" value="P-loop containing nucleotide triphosphate hydrolases"/>
    <property type="match status" value="1"/>
</dbReference>
<evidence type="ECO:0000313" key="7">
    <source>
        <dbReference type="Proteomes" id="UP000030651"/>
    </source>
</evidence>
<evidence type="ECO:0000256" key="3">
    <source>
        <dbReference type="PROSITE-ProRule" id="PRU00023"/>
    </source>
</evidence>
<evidence type="ECO:0000256" key="4">
    <source>
        <dbReference type="SAM" id="MobiDB-lite"/>
    </source>
</evidence>
<feature type="repeat" description="ANK" evidence="3">
    <location>
        <begin position="947"/>
        <end position="982"/>
    </location>
</feature>
<dbReference type="PRINTS" id="PR01415">
    <property type="entry name" value="ANKYRIN"/>
</dbReference>
<feature type="repeat" description="ANK" evidence="3">
    <location>
        <begin position="1087"/>
        <end position="1119"/>
    </location>
</feature>
<feature type="compositionally biased region" description="Basic and acidic residues" evidence="4">
    <location>
        <begin position="9"/>
        <end position="21"/>
    </location>
</feature>
<dbReference type="Pfam" id="PF13857">
    <property type="entry name" value="Ank_5"/>
    <property type="match status" value="1"/>
</dbReference>
<dbReference type="InterPro" id="IPR036770">
    <property type="entry name" value="Ankyrin_rpt-contain_sf"/>
</dbReference>
<feature type="compositionally biased region" description="Polar residues" evidence="4">
    <location>
        <begin position="24"/>
        <end position="45"/>
    </location>
</feature>
<keyword evidence="1" id="KW-0677">Repeat</keyword>
<keyword evidence="2 3" id="KW-0040">ANK repeat</keyword>
<dbReference type="EMBL" id="KI912109">
    <property type="protein sequence ID" value="ETS86413.1"/>
    <property type="molecule type" value="Genomic_DNA"/>
</dbReference>
<feature type="repeat" description="ANK" evidence="3">
    <location>
        <begin position="812"/>
        <end position="844"/>
    </location>
</feature>
<feature type="repeat" description="ANK" evidence="3">
    <location>
        <begin position="914"/>
        <end position="946"/>
    </location>
</feature>
<feature type="domain" description="Nephrocystin 3-like N-terminal" evidence="5">
    <location>
        <begin position="99"/>
        <end position="267"/>
    </location>
</feature>
<gene>
    <name evidence="6" type="ORF">PFICI_00241</name>
</gene>
<dbReference type="Pfam" id="PF24883">
    <property type="entry name" value="NPHP3_N"/>
    <property type="match status" value="1"/>
</dbReference>
<dbReference type="SUPFAM" id="SSF52540">
    <property type="entry name" value="P-loop containing nucleoside triphosphate hydrolases"/>
    <property type="match status" value="1"/>
</dbReference>